<name>A0ABS3RYM5_9ACTN</name>
<protein>
    <submittedName>
        <fullName evidence="1">Uncharacterized protein</fullName>
    </submittedName>
</protein>
<comment type="caution">
    <text evidence="1">The sequence shown here is derived from an EMBL/GenBank/DDBJ whole genome shotgun (WGS) entry which is preliminary data.</text>
</comment>
<dbReference type="EMBL" id="JAGEPF010000016">
    <property type="protein sequence ID" value="MBO2461139.1"/>
    <property type="molecule type" value="Genomic_DNA"/>
</dbReference>
<accession>A0ABS3RYM5</accession>
<proteinExistence type="predicted"/>
<evidence type="ECO:0000313" key="1">
    <source>
        <dbReference type="EMBL" id="MBO2461139.1"/>
    </source>
</evidence>
<dbReference type="Proteomes" id="UP000680206">
    <property type="component" value="Unassembled WGS sequence"/>
</dbReference>
<keyword evidence="2" id="KW-1185">Reference proteome</keyword>
<organism evidence="1 2">
    <name type="scientific">Actinomadura violacea</name>
    <dbReference type="NCBI Taxonomy" id="2819934"/>
    <lineage>
        <taxon>Bacteria</taxon>
        <taxon>Bacillati</taxon>
        <taxon>Actinomycetota</taxon>
        <taxon>Actinomycetes</taxon>
        <taxon>Streptosporangiales</taxon>
        <taxon>Thermomonosporaceae</taxon>
        <taxon>Actinomadura</taxon>
    </lineage>
</organism>
<evidence type="ECO:0000313" key="2">
    <source>
        <dbReference type="Proteomes" id="UP000680206"/>
    </source>
</evidence>
<dbReference type="RefSeq" id="WP_208244500.1">
    <property type="nucleotide sequence ID" value="NZ_JAGEPF010000016.1"/>
</dbReference>
<reference evidence="1 2" key="1">
    <citation type="submission" date="2021-03" db="EMBL/GenBank/DDBJ databases">
        <title>Actinomadura violae sp. nov., isolated from lichen in Thailand.</title>
        <authorList>
            <person name="Kanchanasin P."/>
            <person name="Saeng-In P."/>
            <person name="Phongsopitanun W."/>
            <person name="Yuki M."/>
            <person name="Kudo T."/>
            <person name="Ohkuma M."/>
            <person name="Tanasupawat S."/>
        </authorList>
    </citation>
    <scope>NUCLEOTIDE SEQUENCE [LARGE SCALE GENOMIC DNA]</scope>
    <source>
        <strain evidence="1 2">LCR2-06</strain>
    </source>
</reference>
<sequence length="89" mass="9357">MTPKPLLGASKIGASMSVAGLRLLGCCTPRAAVSNEHGATQPAPKIPVESAELSRRDRRELAAGLARLADLTRKHGEPATAARIMWGDQ</sequence>
<gene>
    <name evidence="1" type="ORF">J4709_26500</name>
</gene>